<evidence type="ECO:0000313" key="3">
    <source>
        <dbReference type="Proteomes" id="UP000011087"/>
    </source>
</evidence>
<dbReference type="CDD" id="cd07067">
    <property type="entry name" value="HP_PGM_like"/>
    <property type="match status" value="1"/>
</dbReference>
<evidence type="ECO:0008006" key="4">
    <source>
        <dbReference type="Google" id="ProtNLM"/>
    </source>
</evidence>
<dbReference type="OrthoDB" id="496981at2759"/>
<dbReference type="SMART" id="SM00855">
    <property type="entry name" value="PGAM"/>
    <property type="match status" value="1"/>
</dbReference>
<dbReference type="InterPro" id="IPR013078">
    <property type="entry name" value="His_Pase_superF_clade-1"/>
</dbReference>
<dbReference type="RefSeq" id="XP_005842324.1">
    <property type="nucleotide sequence ID" value="XM_005842267.1"/>
</dbReference>
<name>L1K432_GUITC</name>
<dbReference type="PANTHER" id="PTHR16469:SF27">
    <property type="entry name" value="UBIQUITIN-ASSOCIATED AND SH3 DOMAIN-CONTAINING BA-RELATED"/>
    <property type="match status" value="1"/>
</dbReference>
<dbReference type="KEGG" id="gtt:GUITHDRAFT_99127"/>
<gene>
    <name evidence="1" type="ORF">GUITHDRAFT_99127</name>
</gene>
<reference evidence="1 3" key="1">
    <citation type="journal article" date="2012" name="Nature">
        <title>Algal genomes reveal evolutionary mosaicism and the fate of nucleomorphs.</title>
        <authorList>
            <consortium name="DOE Joint Genome Institute"/>
            <person name="Curtis B.A."/>
            <person name="Tanifuji G."/>
            <person name="Burki F."/>
            <person name="Gruber A."/>
            <person name="Irimia M."/>
            <person name="Maruyama S."/>
            <person name="Arias M.C."/>
            <person name="Ball S.G."/>
            <person name="Gile G.H."/>
            <person name="Hirakawa Y."/>
            <person name="Hopkins J.F."/>
            <person name="Kuo A."/>
            <person name="Rensing S.A."/>
            <person name="Schmutz J."/>
            <person name="Symeonidi A."/>
            <person name="Elias M."/>
            <person name="Eveleigh R.J."/>
            <person name="Herman E.K."/>
            <person name="Klute M.J."/>
            <person name="Nakayama T."/>
            <person name="Obornik M."/>
            <person name="Reyes-Prieto A."/>
            <person name="Armbrust E.V."/>
            <person name="Aves S.J."/>
            <person name="Beiko R.G."/>
            <person name="Coutinho P."/>
            <person name="Dacks J.B."/>
            <person name="Durnford D.G."/>
            <person name="Fast N.M."/>
            <person name="Green B.R."/>
            <person name="Grisdale C.J."/>
            <person name="Hempel F."/>
            <person name="Henrissat B."/>
            <person name="Hoppner M.P."/>
            <person name="Ishida K."/>
            <person name="Kim E."/>
            <person name="Koreny L."/>
            <person name="Kroth P.G."/>
            <person name="Liu Y."/>
            <person name="Malik S.B."/>
            <person name="Maier U.G."/>
            <person name="McRose D."/>
            <person name="Mock T."/>
            <person name="Neilson J.A."/>
            <person name="Onodera N.T."/>
            <person name="Poole A.M."/>
            <person name="Pritham E.J."/>
            <person name="Richards T.A."/>
            <person name="Rocap G."/>
            <person name="Roy S.W."/>
            <person name="Sarai C."/>
            <person name="Schaack S."/>
            <person name="Shirato S."/>
            <person name="Slamovits C.H."/>
            <person name="Spencer D.F."/>
            <person name="Suzuki S."/>
            <person name="Worden A.Z."/>
            <person name="Zauner S."/>
            <person name="Barry K."/>
            <person name="Bell C."/>
            <person name="Bharti A.K."/>
            <person name="Crow J.A."/>
            <person name="Grimwood J."/>
            <person name="Kramer R."/>
            <person name="Lindquist E."/>
            <person name="Lucas S."/>
            <person name="Salamov A."/>
            <person name="McFadden G.I."/>
            <person name="Lane C.E."/>
            <person name="Keeling P.J."/>
            <person name="Gray M.W."/>
            <person name="Grigoriev I.V."/>
            <person name="Archibald J.M."/>
        </authorList>
    </citation>
    <scope>NUCLEOTIDE SEQUENCE</scope>
    <source>
        <strain evidence="1 3">CCMP2712</strain>
    </source>
</reference>
<dbReference type="AlphaFoldDB" id="L1K432"/>
<dbReference type="PANTHER" id="PTHR16469">
    <property type="entry name" value="UBIQUITIN-ASSOCIATED AND SH3 DOMAIN-CONTAINING BA-RELATED"/>
    <property type="match status" value="1"/>
</dbReference>
<dbReference type="EnsemblProtists" id="EKX55344">
    <property type="protein sequence ID" value="EKX55344"/>
    <property type="gene ID" value="GUITHDRAFT_99127"/>
</dbReference>
<evidence type="ECO:0000313" key="1">
    <source>
        <dbReference type="EMBL" id="EKX55344.1"/>
    </source>
</evidence>
<dbReference type="SUPFAM" id="SSF53254">
    <property type="entry name" value="Phosphoglycerate mutase-like"/>
    <property type="match status" value="1"/>
</dbReference>
<evidence type="ECO:0000313" key="2">
    <source>
        <dbReference type="EnsemblProtists" id="EKX55344"/>
    </source>
</evidence>
<dbReference type="InterPro" id="IPR051710">
    <property type="entry name" value="Phosphatase_SH3-domain"/>
</dbReference>
<dbReference type="HOGENOM" id="CLU_954548_0_0_1"/>
<dbReference type="Proteomes" id="UP000011087">
    <property type="component" value="Unassembled WGS sequence"/>
</dbReference>
<dbReference type="EMBL" id="JH992965">
    <property type="protein sequence ID" value="EKX55344.1"/>
    <property type="molecule type" value="Genomic_DNA"/>
</dbReference>
<dbReference type="InterPro" id="IPR029033">
    <property type="entry name" value="His_PPase_superfam"/>
</dbReference>
<organism evidence="1">
    <name type="scientific">Guillardia theta (strain CCMP2712)</name>
    <name type="common">Cryptophyte</name>
    <dbReference type="NCBI Taxonomy" id="905079"/>
    <lineage>
        <taxon>Eukaryota</taxon>
        <taxon>Cryptophyceae</taxon>
        <taxon>Pyrenomonadales</taxon>
        <taxon>Geminigeraceae</taxon>
        <taxon>Guillardia</taxon>
    </lineage>
</organism>
<protein>
    <recommendedName>
        <fullName evidence="4">Phosphoglycerate mutase</fullName>
    </recommendedName>
</protein>
<accession>L1K432</accession>
<reference evidence="3" key="2">
    <citation type="submission" date="2012-11" db="EMBL/GenBank/DDBJ databases">
        <authorList>
            <person name="Kuo A."/>
            <person name="Curtis B.A."/>
            <person name="Tanifuji G."/>
            <person name="Burki F."/>
            <person name="Gruber A."/>
            <person name="Irimia M."/>
            <person name="Maruyama S."/>
            <person name="Arias M.C."/>
            <person name="Ball S.G."/>
            <person name="Gile G.H."/>
            <person name="Hirakawa Y."/>
            <person name="Hopkins J.F."/>
            <person name="Rensing S.A."/>
            <person name="Schmutz J."/>
            <person name="Symeonidi A."/>
            <person name="Elias M."/>
            <person name="Eveleigh R.J."/>
            <person name="Herman E.K."/>
            <person name="Klute M.J."/>
            <person name="Nakayama T."/>
            <person name="Obornik M."/>
            <person name="Reyes-Prieto A."/>
            <person name="Armbrust E.V."/>
            <person name="Aves S.J."/>
            <person name="Beiko R.G."/>
            <person name="Coutinho P."/>
            <person name="Dacks J.B."/>
            <person name="Durnford D.G."/>
            <person name="Fast N.M."/>
            <person name="Green B.R."/>
            <person name="Grisdale C."/>
            <person name="Hempe F."/>
            <person name="Henrissat B."/>
            <person name="Hoppner M.P."/>
            <person name="Ishida K.-I."/>
            <person name="Kim E."/>
            <person name="Koreny L."/>
            <person name="Kroth P.G."/>
            <person name="Liu Y."/>
            <person name="Malik S.-B."/>
            <person name="Maier U.G."/>
            <person name="McRose D."/>
            <person name="Mock T."/>
            <person name="Neilson J.A."/>
            <person name="Onodera N.T."/>
            <person name="Poole A.M."/>
            <person name="Pritham E.J."/>
            <person name="Richards T.A."/>
            <person name="Rocap G."/>
            <person name="Roy S.W."/>
            <person name="Sarai C."/>
            <person name="Schaack S."/>
            <person name="Shirato S."/>
            <person name="Slamovits C.H."/>
            <person name="Spencer D.F."/>
            <person name="Suzuki S."/>
            <person name="Worden A.Z."/>
            <person name="Zauner S."/>
            <person name="Barry K."/>
            <person name="Bell C."/>
            <person name="Bharti A.K."/>
            <person name="Crow J.A."/>
            <person name="Grimwood J."/>
            <person name="Kramer R."/>
            <person name="Lindquist E."/>
            <person name="Lucas S."/>
            <person name="Salamov A."/>
            <person name="McFadden G.I."/>
            <person name="Lane C.E."/>
            <person name="Keeling P.J."/>
            <person name="Gray M.W."/>
            <person name="Grigoriev I.V."/>
            <person name="Archibald J.M."/>
        </authorList>
    </citation>
    <scope>NUCLEOTIDE SEQUENCE</scope>
    <source>
        <strain evidence="3">CCMP2712</strain>
    </source>
</reference>
<dbReference type="Pfam" id="PF00300">
    <property type="entry name" value="His_Phos_1"/>
    <property type="match status" value="1"/>
</dbReference>
<dbReference type="Gene3D" id="3.40.50.1240">
    <property type="entry name" value="Phosphoglycerate mutase-like"/>
    <property type="match status" value="1"/>
</dbReference>
<proteinExistence type="predicted"/>
<dbReference type="GeneID" id="17311898"/>
<sequence>MSNGLEMKLLLVRHAQSENNKLQNSIQQLVILGKKNAAEAKLEWMEVRQADPKLSVEGREQAKMLGMRIKRLIRKHERKGGSVRIMVSPMLRALETASFVLGPSKKMAQVRTELAEVGGVYSTSKVTQGGVPFIEKRPGKALSKQSIEANFPAMFDTSMLVDEGPWDAGRGFESITQSITRSNKLCAWLRSPGMHQEFGPKDMLVLISHSDLLALLQSTLSGNNVEDYLDNPDLSGSYSRRYGKKGELPNDSNVFVAFKTSPAATTLLDVPPQGVPQVVWRNQMSPSGTYFT</sequence>
<keyword evidence="3" id="KW-1185">Reference proteome</keyword>
<reference evidence="2" key="3">
    <citation type="submission" date="2016-03" db="UniProtKB">
        <authorList>
            <consortium name="EnsemblProtists"/>
        </authorList>
    </citation>
    <scope>IDENTIFICATION</scope>
</reference>
<dbReference type="PaxDb" id="55529-EKX55344"/>